<dbReference type="Pfam" id="PF13193">
    <property type="entry name" value="AMP-binding_C"/>
    <property type="match status" value="1"/>
</dbReference>
<evidence type="ECO:0000256" key="3">
    <source>
        <dbReference type="ARBA" id="ARBA00006432"/>
    </source>
</evidence>
<protein>
    <recommendedName>
        <fullName evidence="7">Long-chain-fatty-acid--CoA ligase</fullName>
        <ecNumber evidence="6">6.2.1.3</ecNumber>
    </recommendedName>
    <alternativeName>
        <fullName evidence="8">Long-chain acyl-CoA synthetase</fullName>
    </alternativeName>
</protein>
<evidence type="ECO:0000313" key="12">
    <source>
        <dbReference type="Proteomes" id="UP000254575"/>
    </source>
</evidence>
<dbReference type="PANTHER" id="PTHR43767">
    <property type="entry name" value="LONG-CHAIN-FATTY-ACID--COA LIGASE"/>
    <property type="match status" value="1"/>
</dbReference>
<comment type="pathway">
    <text evidence="2">Lipid metabolism; fatty acid beta-oxidation.</text>
</comment>
<dbReference type="PROSITE" id="PS00455">
    <property type="entry name" value="AMP_BINDING"/>
    <property type="match status" value="1"/>
</dbReference>
<keyword evidence="4 11" id="KW-0436">Ligase</keyword>
<dbReference type="AlphaFoldDB" id="A0A380N115"/>
<keyword evidence="5" id="KW-0472">Membrane</keyword>
<name>A0A380N115_9GAMM</name>
<evidence type="ECO:0000256" key="6">
    <source>
        <dbReference type="ARBA" id="ARBA00026121"/>
    </source>
</evidence>
<dbReference type="InterPro" id="IPR020845">
    <property type="entry name" value="AMP-binding_CS"/>
</dbReference>
<evidence type="ECO:0000256" key="4">
    <source>
        <dbReference type="ARBA" id="ARBA00022598"/>
    </source>
</evidence>
<evidence type="ECO:0000313" key="11">
    <source>
        <dbReference type="EMBL" id="SUO98480.1"/>
    </source>
</evidence>
<dbReference type="PANTHER" id="PTHR43767:SF8">
    <property type="entry name" value="LONG-CHAIN-FATTY-ACID--COA LIGASE"/>
    <property type="match status" value="1"/>
</dbReference>
<dbReference type="EMBL" id="UHIA01000004">
    <property type="protein sequence ID" value="SUO98480.1"/>
    <property type="molecule type" value="Genomic_DNA"/>
</dbReference>
<dbReference type="OrthoDB" id="9803968at2"/>
<dbReference type="InterPro" id="IPR045851">
    <property type="entry name" value="AMP-bd_C_sf"/>
</dbReference>
<reference evidence="11 12" key="1">
    <citation type="submission" date="2018-06" db="EMBL/GenBank/DDBJ databases">
        <authorList>
            <consortium name="Pathogen Informatics"/>
            <person name="Doyle S."/>
        </authorList>
    </citation>
    <scope>NUCLEOTIDE SEQUENCE [LARGE SCALE GENOMIC DNA]</scope>
    <source>
        <strain evidence="11 12">NCTC10717</strain>
    </source>
</reference>
<organism evidence="11 12">
    <name type="scientific">Suttonella indologenes</name>
    <dbReference type="NCBI Taxonomy" id="13276"/>
    <lineage>
        <taxon>Bacteria</taxon>
        <taxon>Pseudomonadati</taxon>
        <taxon>Pseudomonadota</taxon>
        <taxon>Gammaproteobacteria</taxon>
        <taxon>Cardiobacteriales</taxon>
        <taxon>Cardiobacteriaceae</taxon>
        <taxon>Suttonella</taxon>
    </lineage>
</organism>
<comment type="similarity">
    <text evidence="3">Belongs to the ATP-dependent AMP-binding enzyme family.</text>
</comment>
<dbReference type="CDD" id="cd05936">
    <property type="entry name" value="FC-FACS_FadD_like"/>
    <property type="match status" value="1"/>
</dbReference>
<evidence type="ECO:0000256" key="1">
    <source>
        <dbReference type="ARBA" id="ARBA00004170"/>
    </source>
</evidence>
<dbReference type="GO" id="GO:0004467">
    <property type="term" value="F:long-chain fatty acid-CoA ligase activity"/>
    <property type="evidence" value="ECO:0007669"/>
    <property type="project" value="UniProtKB-EC"/>
</dbReference>
<sequence length="568" mass="63967">MIADPASHKPWLSQYHSDTPHHLPAAEYTNLAEFIEKMVERYGELPAFSNFNTSLSFQTLLRRAKAFAAYLQQELGYQKGDRLALMMPNILQYPVVLYACYLSGIAVVNINPLYTARELKHQLKDSGARGIVIVENFAHTFAQVQSELPQVKDVIITRFGDEHHFLKAWMVNFVVKYVRKLIQPFQIERALSYKEIMAKGMQLSFQPVEIAANDIAMLQYTGGTTGVAKGAMLSHANLLANIAQVKAWVGSAIKEPSLICITPLPLYHIFCCTVNALCFPSLGMHNVLVTDPRDMKSFIGILKRYPFTVMTGLNTLFKGLLNQKDFAQLDFSKVRFVVSGGMPLEKIVSEQWQKVTGNVMIEGYGLTETSPIVCANLLENKQFTDGIGYPMPDTEISIRDNQDNPLPVDEAGELWVRGPQVMIGYWNQTEESQKALTADGWFKTGDIARMNAQGFVKIVDRKKDMILVSGFNVYPNEVEAVLSEHPAVHECAVISVKHSNTGEAVKAFIIAKGNQQISEHELREFAKQHLTNYKRPKIYEFIEELPKSNVGKVLRRKLSESERQKNSE</sequence>
<dbReference type="Gene3D" id="3.30.300.30">
    <property type="match status" value="1"/>
</dbReference>
<dbReference type="SUPFAM" id="SSF56801">
    <property type="entry name" value="Acetyl-CoA synthetase-like"/>
    <property type="match status" value="1"/>
</dbReference>
<dbReference type="InterPro" id="IPR025110">
    <property type="entry name" value="AMP-bd_C"/>
</dbReference>
<dbReference type="FunFam" id="3.40.50.12780:FF:000003">
    <property type="entry name" value="Long-chain-fatty-acid--CoA ligase FadD"/>
    <property type="match status" value="1"/>
</dbReference>
<dbReference type="InterPro" id="IPR050237">
    <property type="entry name" value="ATP-dep_AMP-bd_enzyme"/>
</dbReference>
<dbReference type="InterPro" id="IPR000873">
    <property type="entry name" value="AMP-dep_synth/lig_dom"/>
</dbReference>
<proteinExistence type="inferred from homology"/>
<evidence type="ECO:0000256" key="8">
    <source>
        <dbReference type="ARBA" id="ARBA00042773"/>
    </source>
</evidence>
<evidence type="ECO:0000256" key="5">
    <source>
        <dbReference type="ARBA" id="ARBA00023136"/>
    </source>
</evidence>
<dbReference type="RefSeq" id="WP_115219302.1">
    <property type="nucleotide sequence ID" value="NZ_UHIA01000004.1"/>
</dbReference>
<feature type="domain" description="AMP-binding enzyme C-terminal" evidence="10">
    <location>
        <begin position="477"/>
        <end position="552"/>
    </location>
</feature>
<comment type="subcellular location">
    <subcellularLocation>
        <location evidence="1">Membrane</location>
        <topology evidence="1">Peripheral membrane protein</topology>
    </subcellularLocation>
</comment>
<dbReference type="EC" id="6.2.1.3" evidence="6"/>
<evidence type="ECO:0000259" key="10">
    <source>
        <dbReference type="Pfam" id="PF13193"/>
    </source>
</evidence>
<dbReference type="Gene3D" id="2.30.38.10">
    <property type="entry name" value="Luciferase, Domain 3"/>
    <property type="match status" value="1"/>
</dbReference>
<feature type="domain" description="AMP-dependent synthetase/ligase" evidence="9">
    <location>
        <begin position="36"/>
        <end position="426"/>
    </location>
</feature>
<keyword evidence="12" id="KW-1185">Reference proteome</keyword>
<accession>A0A380N115</accession>
<evidence type="ECO:0000259" key="9">
    <source>
        <dbReference type="Pfam" id="PF00501"/>
    </source>
</evidence>
<dbReference type="Pfam" id="PF00501">
    <property type="entry name" value="AMP-binding"/>
    <property type="match status" value="1"/>
</dbReference>
<dbReference type="Proteomes" id="UP000254575">
    <property type="component" value="Unassembled WGS sequence"/>
</dbReference>
<evidence type="ECO:0000256" key="2">
    <source>
        <dbReference type="ARBA" id="ARBA00005005"/>
    </source>
</evidence>
<evidence type="ECO:0000256" key="7">
    <source>
        <dbReference type="ARBA" id="ARBA00039545"/>
    </source>
</evidence>
<dbReference type="GO" id="GO:0016020">
    <property type="term" value="C:membrane"/>
    <property type="evidence" value="ECO:0007669"/>
    <property type="project" value="UniProtKB-SubCell"/>
</dbReference>
<dbReference type="Gene3D" id="3.40.50.980">
    <property type="match status" value="2"/>
</dbReference>
<gene>
    <name evidence="11" type="primary">fadD</name>
    <name evidence="11" type="ORF">NCTC10717_02232</name>
</gene>